<evidence type="ECO:0000256" key="1">
    <source>
        <dbReference type="SAM" id="MobiDB-lite"/>
    </source>
</evidence>
<comment type="caution">
    <text evidence="2">The sequence shown here is derived from an EMBL/GenBank/DDBJ whole genome shotgun (WGS) entry which is preliminary data.</text>
</comment>
<evidence type="ECO:0000313" key="3">
    <source>
        <dbReference type="Proteomes" id="UP000287651"/>
    </source>
</evidence>
<dbReference type="Proteomes" id="UP000287651">
    <property type="component" value="Unassembled WGS sequence"/>
</dbReference>
<organism evidence="2 3">
    <name type="scientific">Ensete ventricosum</name>
    <name type="common">Abyssinian banana</name>
    <name type="synonym">Musa ensete</name>
    <dbReference type="NCBI Taxonomy" id="4639"/>
    <lineage>
        <taxon>Eukaryota</taxon>
        <taxon>Viridiplantae</taxon>
        <taxon>Streptophyta</taxon>
        <taxon>Embryophyta</taxon>
        <taxon>Tracheophyta</taxon>
        <taxon>Spermatophyta</taxon>
        <taxon>Magnoliopsida</taxon>
        <taxon>Liliopsida</taxon>
        <taxon>Zingiberales</taxon>
        <taxon>Musaceae</taxon>
        <taxon>Ensete</taxon>
    </lineage>
</organism>
<protein>
    <submittedName>
        <fullName evidence="2">Uncharacterized protein</fullName>
    </submittedName>
</protein>
<feature type="non-terminal residue" evidence="2">
    <location>
        <position position="104"/>
    </location>
</feature>
<proteinExistence type="predicted"/>
<accession>A0A427A195</accession>
<reference evidence="2 3" key="1">
    <citation type="journal article" date="2014" name="Agronomy (Basel)">
        <title>A Draft Genome Sequence for Ensete ventricosum, the Drought-Tolerant Tree Against Hunger.</title>
        <authorList>
            <person name="Harrison J."/>
            <person name="Moore K.A."/>
            <person name="Paszkiewicz K."/>
            <person name="Jones T."/>
            <person name="Grant M."/>
            <person name="Ambacheew D."/>
            <person name="Muzemil S."/>
            <person name="Studholme D.J."/>
        </authorList>
    </citation>
    <scope>NUCLEOTIDE SEQUENCE [LARGE SCALE GENOMIC DNA]</scope>
</reference>
<dbReference type="AlphaFoldDB" id="A0A427A195"/>
<evidence type="ECO:0000313" key="2">
    <source>
        <dbReference type="EMBL" id="RRT70005.1"/>
    </source>
</evidence>
<sequence>MEAVGEEHPAPAVKKLAAAREEHPSPTVNAPAVKKSMTVGEEHPVVKQPADKTIYAMSCAKKVEFRSIFCFRSVFCAPSRKFEILAIPNILALGKRMSTVSQKN</sequence>
<feature type="region of interest" description="Disordered" evidence="1">
    <location>
        <begin position="1"/>
        <end position="40"/>
    </location>
</feature>
<name>A0A427A195_ENSVE</name>
<dbReference type="EMBL" id="AMZH03004164">
    <property type="protein sequence ID" value="RRT70005.1"/>
    <property type="molecule type" value="Genomic_DNA"/>
</dbReference>
<gene>
    <name evidence="2" type="ORF">B296_00026257</name>
</gene>